<gene>
    <name evidence="7" type="ORF">FIBRA_08114</name>
</gene>
<dbReference type="RefSeq" id="XP_012185160.1">
    <property type="nucleotide sequence ID" value="XM_012329770.1"/>
</dbReference>
<dbReference type="GeneID" id="24100788"/>
<feature type="region of interest" description="Disordered" evidence="6">
    <location>
        <begin position="136"/>
        <end position="210"/>
    </location>
</feature>
<evidence type="ECO:0000256" key="3">
    <source>
        <dbReference type="ARBA" id="ARBA00022737"/>
    </source>
</evidence>
<comment type="subcellular location">
    <subcellularLocation>
        <location evidence="1">Nucleus</location>
    </subcellularLocation>
</comment>
<protein>
    <submittedName>
        <fullName evidence="7">Uncharacterized protein</fullName>
    </submittedName>
</protein>
<reference evidence="7 8" key="1">
    <citation type="journal article" date="2012" name="Appl. Environ. Microbiol.">
        <title>Short-read sequencing for genomic analysis of the brown rot fungus Fibroporia radiculosa.</title>
        <authorList>
            <person name="Tang J.D."/>
            <person name="Perkins A.D."/>
            <person name="Sonstegard T.S."/>
            <person name="Schroeder S.G."/>
            <person name="Burgess S.C."/>
            <person name="Diehl S.V."/>
        </authorList>
    </citation>
    <scope>NUCLEOTIDE SEQUENCE [LARGE SCALE GENOMIC DNA]</scope>
    <source>
        <strain evidence="7 8">TFFH 294</strain>
    </source>
</reference>
<evidence type="ECO:0000313" key="7">
    <source>
        <dbReference type="EMBL" id="CCM05877.1"/>
    </source>
</evidence>
<dbReference type="EMBL" id="HE797211">
    <property type="protein sequence ID" value="CCM05877.1"/>
    <property type="molecule type" value="Genomic_DNA"/>
</dbReference>
<feature type="region of interest" description="Disordered" evidence="6">
    <location>
        <begin position="1"/>
        <end position="89"/>
    </location>
</feature>
<dbReference type="Proteomes" id="UP000006352">
    <property type="component" value="Unassembled WGS sequence"/>
</dbReference>
<keyword evidence="8" id="KW-1185">Reference proteome</keyword>
<dbReference type="InParanoid" id="J4I275"/>
<evidence type="ECO:0000256" key="4">
    <source>
        <dbReference type="ARBA" id="ARBA00023043"/>
    </source>
</evidence>
<keyword evidence="2" id="KW-0597">Phosphoprotein</keyword>
<evidence type="ECO:0000256" key="5">
    <source>
        <dbReference type="ARBA" id="ARBA00023242"/>
    </source>
</evidence>
<keyword evidence="5" id="KW-0539">Nucleus</keyword>
<feature type="compositionally biased region" description="Basic and acidic residues" evidence="6">
    <location>
        <begin position="149"/>
        <end position="204"/>
    </location>
</feature>
<evidence type="ECO:0000256" key="6">
    <source>
        <dbReference type="SAM" id="MobiDB-lite"/>
    </source>
</evidence>
<dbReference type="AlphaFoldDB" id="J4I275"/>
<feature type="compositionally biased region" description="Basic residues" evidence="6">
    <location>
        <begin position="23"/>
        <end position="36"/>
    </location>
</feature>
<dbReference type="GO" id="GO:0005634">
    <property type="term" value="C:nucleus"/>
    <property type="evidence" value="ECO:0007669"/>
    <property type="project" value="UniProtKB-SubCell"/>
</dbReference>
<accession>J4I275</accession>
<dbReference type="InterPro" id="IPR038753">
    <property type="entry name" value="NFKBIL1"/>
</dbReference>
<evidence type="ECO:0000256" key="1">
    <source>
        <dbReference type="ARBA" id="ARBA00004123"/>
    </source>
</evidence>
<dbReference type="OrthoDB" id="412109at2759"/>
<dbReference type="GO" id="GO:0043124">
    <property type="term" value="P:negative regulation of canonical NF-kappaB signal transduction"/>
    <property type="evidence" value="ECO:0007669"/>
    <property type="project" value="InterPro"/>
</dbReference>
<feature type="compositionally biased region" description="Polar residues" evidence="6">
    <location>
        <begin position="50"/>
        <end position="67"/>
    </location>
</feature>
<feature type="compositionally biased region" description="Basic and acidic residues" evidence="6">
    <location>
        <begin position="11"/>
        <end position="22"/>
    </location>
</feature>
<evidence type="ECO:0000313" key="8">
    <source>
        <dbReference type="Proteomes" id="UP000006352"/>
    </source>
</evidence>
<keyword evidence="4" id="KW-0040">ANK repeat</keyword>
<proteinExistence type="predicted"/>
<keyword evidence="3" id="KW-0677">Repeat</keyword>
<dbReference type="HOGENOM" id="CLU_074886_0_0_1"/>
<name>J4I275_9APHY</name>
<feature type="compositionally biased region" description="Basic residues" evidence="6">
    <location>
        <begin position="1"/>
        <end position="10"/>
    </location>
</feature>
<dbReference type="PANTHER" id="PTHR15263">
    <property type="entry name" value="I-KAPPA-B-LIKE PROTEIN IKBL"/>
    <property type="match status" value="1"/>
</dbReference>
<organism evidence="7 8">
    <name type="scientific">Fibroporia radiculosa</name>
    <dbReference type="NCBI Taxonomy" id="599839"/>
    <lineage>
        <taxon>Eukaryota</taxon>
        <taxon>Fungi</taxon>
        <taxon>Dikarya</taxon>
        <taxon>Basidiomycota</taxon>
        <taxon>Agaricomycotina</taxon>
        <taxon>Agaricomycetes</taxon>
        <taxon>Polyporales</taxon>
        <taxon>Fibroporiaceae</taxon>
        <taxon>Fibroporia</taxon>
    </lineage>
</organism>
<dbReference type="PANTHER" id="PTHR15263:SF1">
    <property type="entry name" value="NF-KAPPA-B INHIBITOR-LIKE PROTEIN 1"/>
    <property type="match status" value="1"/>
</dbReference>
<evidence type="ECO:0000256" key="2">
    <source>
        <dbReference type="ARBA" id="ARBA00022553"/>
    </source>
</evidence>
<dbReference type="STRING" id="599839.J4I275"/>
<sequence>MPTGKLHLKRTPAEQAERDFRKAQKAVRKASRKRRHADSSDDEWKHISEGGSNNSSRATHKPSNYTYVFSDDEYGPPPPPPASTSFRTHKQDYDTIYAQLEEERFREKIFEAMEDDERLDGVESRLNSYAHIPRRWRSGGMDKMDDEEGVKPHMMEEEDYAERKHAAEYAEQERKKAERAARRAREKAVRKETSRLERAADDERKRRRRSKERRKVAEIRLWYDTRWKELLAVGKTGEEQLTFPDIPWPVLPSESDDNKSRRVISLGDITAAAISTFLLLDDEESVEDVDVVKRRKDKLRETMLRYHPDKFEGRIMSRVTEIDREKVRDALGIVVRAINELLGERR</sequence>
<feature type="compositionally biased region" description="Basic and acidic residues" evidence="6">
    <location>
        <begin position="37"/>
        <end position="48"/>
    </location>
</feature>